<dbReference type="KEGG" id="rga:RGR602_CH03309"/>
<proteinExistence type="predicted"/>
<protein>
    <submittedName>
        <fullName evidence="1">Uncharacterized protein</fullName>
    </submittedName>
</protein>
<dbReference type="AlphaFoldDB" id="A0A0B4X7P0"/>
<dbReference type="EMBL" id="CP006877">
    <property type="protein sequence ID" value="AJD42618.1"/>
    <property type="molecule type" value="Genomic_DNA"/>
</dbReference>
<organism evidence="1 2">
    <name type="scientific">Rhizobium gallicum bv. gallicum R602sp</name>
    <dbReference type="NCBI Taxonomy" id="1041138"/>
    <lineage>
        <taxon>Bacteria</taxon>
        <taxon>Pseudomonadati</taxon>
        <taxon>Pseudomonadota</taxon>
        <taxon>Alphaproteobacteria</taxon>
        <taxon>Hyphomicrobiales</taxon>
        <taxon>Rhizobiaceae</taxon>
        <taxon>Rhizobium/Agrobacterium group</taxon>
        <taxon>Rhizobium</taxon>
    </lineage>
</organism>
<evidence type="ECO:0000313" key="1">
    <source>
        <dbReference type="EMBL" id="AJD42618.1"/>
    </source>
</evidence>
<sequence length="55" mass="6123">MEIVELIPALRAFARRHLRSEDNIDDLVLGTAVGVEFDPALSSRQLSQILDIGNF</sequence>
<accession>A0A0B4X7P0</accession>
<reference evidence="1 2" key="1">
    <citation type="submission" date="2013-11" db="EMBL/GenBank/DDBJ databases">
        <title>Complete genome sequence of Rhizobium gallicum bv. gallicum R602.</title>
        <authorList>
            <person name="Bustos P."/>
            <person name="Santamaria R.I."/>
            <person name="Lozano L."/>
            <person name="Acosta J.L."/>
            <person name="Ormeno-Orrillo E."/>
            <person name="Rogel M.A."/>
            <person name="Romero D."/>
            <person name="Cevallos M.A."/>
            <person name="Martinez-Romero E."/>
            <person name="Gonzalez V."/>
        </authorList>
    </citation>
    <scope>NUCLEOTIDE SEQUENCE [LARGE SCALE GENOMIC DNA]</scope>
    <source>
        <strain evidence="1 2">R602</strain>
    </source>
</reference>
<dbReference type="HOGENOM" id="CLU_3029233_0_0_5"/>
<name>A0A0B4X7P0_9HYPH</name>
<evidence type="ECO:0000313" key="2">
    <source>
        <dbReference type="Proteomes" id="UP000031368"/>
    </source>
</evidence>
<keyword evidence="2" id="KW-1185">Reference proteome</keyword>
<gene>
    <name evidence="1" type="ORF">RGR602_CH03309</name>
</gene>
<dbReference type="Proteomes" id="UP000031368">
    <property type="component" value="Chromosome"/>
</dbReference>